<evidence type="ECO:0000313" key="2">
    <source>
        <dbReference type="Proteomes" id="UP000237271"/>
    </source>
</evidence>
<keyword evidence="2" id="KW-1185">Reference proteome</keyword>
<name>A0A2P4YHS7_9STRA</name>
<dbReference type="EMBL" id="NCKW01002705">
    <property type="protein sequence ID" value="POM77333.1"/>
    <property type="molecule type" value="Genomic_DNA"/>
</dbReference>
<sequence>MGRKRKKTNYPHEYDVVEGTQDLQGISPSLHSQEPAPLSETYRLKKTTKDTHSSVICKLTRICHIPEIIEEIKRICVIMKQVQLEGWHLANLHLLRCLHEGEELPELSQMFFYRCCAASLGNIESRDRCKQEPKYSSFHQTCLRYWTGRERTVTYAAESFINGGDIINEMAKLMEINAGNMIALQFRRRLYQYIRFRYAPVGVVQLKNRVMKRLVDSCFRVKTVPVVDEDGNSTDMTEKSWTKWDETDDPVEKELREWLQIVPWQWQIRANATHFVRKLYDMLSWMEAFVKNNPTTKGTRLYSLLPVSTTYQAA</sequence>
<dbReference type="Proteomes" id="UP000237271">
    <property type="component" value="Unassembled WGS sequence"/>
</dbReference>
<dbReference type="OrthoDB" id="123039at2759"/>
<reference evidence="1 2" key="1">
    <citation type="journal article" date="2017" name="Genome Biol. Evol.">
        <title>Phytophthora megakarya and P. palmivora, closely related causal agents of cacao black pod rot, underwent increases in genome sizes and gene numbers by different mechanisms.</title>
        <authorList>
            <person name="Ali S.S."/>
            <person name="Shao J."/>
            <person name="Lary D.J."/>
            <person name="Kronmiller B."/>
            <person name="Shen D."/>
            <person name="Strem M.D."/>
            <person name="Amoako-Attah I."/>
            <person name="Akrofi A.Y."/>
            <person name="Begoude B.A."/>
            <person name="Ten Hoopen G.M."/>
            <person name="Coulibaly K."/>
            <person name="Kebe B.I."/>
            <person name="Melnick R.L."/>
            <person name="Guiltinan M.J."/>
            <person name="Tyler B.M."/>
            <person name="Meinhardt L.W."/>
            <person name="Bailey B.A."/>
        </authorList>
    </citation>
    <scope>NUCLEOTIDE SEQUENCE [LARGE SCALE GENOMIC DNA]</scope>
    <source>
        <strain evidence="2">sbr112.9</strain>
    </source>
</reference>
<protein>
    <submittedName>
        <fullName evidence="1">Uncharacterized protein</fullName>
    </submittedName>
</protein>
<accession>A0A2P4YHS7</accession>
<gene>
    <name evidence="1" type="ORF">PHPALM_5294</name>
</gene>
<evidence type="ECO:0000313" key="1">
    <source>
        <dbReference type="EMBL" id="POM77333.1"/>
    </source>
</evidence>
<dbReference type="AlphaFoldDB" id="A0A2P4YHS7"/>
<organism evidence="1 2">
    <name type="scientific">Phytophthora palmivora</name>
    <dbReference type="NCBI Taxonomy" id="4796"/>
    <lineage>
        <taxon>Eukaryota</taxon>
        <taxon>Sar</taxon>
        <taxon>Stramenopiles</taxon>
        <taxon>Oomycota</taxon>
        <taxon>Peronosporomycetes</taxon>
        <taxon>Peronosporales</taxon>
        <taxon>Peronosporaceae</taxon>
        <taxon>Phytophthora</taxon>
    </lineage>
</organism>
<feature type="non-terminal residue" evidence="1">
    <location>
        <position position="314"/>
    </location>
</feature>
<proteinExistence type="predicted"/>
<comment type="caution">
    <text evidence="1">The sequence shown here is derived from an EMBL/GenBank/DDBJ whole genome shotgun (WGS) entry which is preliminary data.</text>
</comment>